<evidence type="ECO:0000313" key="3">
    <source>
        <dbReference type="Proteomes" id="UP000011715"/>
    </source>
</evidence>
<name>A0A0C4EGK3_MAGP6</name>
<gene>
    <name evidence="1" type="ORF">MAPG_11958</name>
</gene>
<dbReference type="EMBL" id="GL877058">
    <property type="protein sequence ID" value="KLU93019.1"/>
    <property type="molecule type" value="Genomic_DNA"/>
</dbReference>
<dbReference type="Proteomes" id="UP000011715">
    <property type="component" value="Unassembled WGS sequence"/>
</dbReference>
<dbReference type="VEuPathDB" id="FungiDB:MAPG_11958"/>
<dbReference type="EMBL" id="ADBL01002991">
    <property type="status" value="NOT_ANNOTATED_CDS"/>
    <property type="molecule type" value="Genomic_DNA"/>
</dbReference>
<accession>A0A0C4EGK3</accession>
<sequence length="148" mass="15821">MSAGAKELCGVAHKATPPYPRQSPRPFMSKFSVLSLLLREMCGTAHGSTVACHARYGRIVRAGQFSTSVTDADAVRAVLVSDDLPEASLYKAIRVNRHAFKLLQVSAQTEARVTRYHTAHTGAGARRPLDVIAHNGRGPAGVTDGITL</sequence>
<dbReference type="AlphaFoldDB" id="A0A0C4EGK3"/>
<proteinExistence type="predicted"/>
<evidence type="ECO:0000313" key="1">
    <source>
        <dbReference type="EMBL" id="KLU93019.1"/>
    </source>
</evidence>
<dbReference type="EnsemblFungi" id="MAPG_11958T0">
    <property type="protein sequence ID" value="MAPG_11958T0"/>
    <property type="gene ID" value="MAPG_11958"/>
</dbReference>
<reference evidence="2" key="4">
    <citation type="journal article" date="2015" name="G3 (Bethesda)">
        <title>Genome sequences of three phytopathogenic species of the Magnaporthaceae family of fungi.</title>
        <authorList>
            <person name="Okagaki L.H."/>
            <person name="Nunes C.C."/>
            <person name="Sailsbery J."/>
            <person name="Clay B."/>
            <person name="Brown D."/>
            <person name="John T."/>
            <person name="Oh Y."/>
            <person name="Young N."/>
            <person name="Fitzgerald M."/>
            <person name="Haas B.J."/>
            <person name="Zeng Q."/>
            <person name="Young S."/>
            <person name="Adiconis X."/>
            <person name="Fan L."/>
            <person name="Levin J.Z."/>
            <person name="Mitchell T.K."/>
            <person name="Okubara P.A."/>
            <person name="Farman M.L."/>
            <person name="Kohn L.M."/>
            <person name="Birren B."/>
            <person name="Ma L.-J."/>
            <person name="Dean R.A."/>
        </authorList>
    </citation>
    <scope>NUCLEOTIDE SEQUENCE</scope>
    <source>
        <strain evidence="2">ATCC 64411 / 73-15</strain>
    </source>
</reference>
<reference evidence="2" key="5">
    <citation type="submission" date="2015-06" db="UniProtKB">
        <authorList>
            <consortium name="EnsemblFungi"/>
        </authorList>
    </citation>
    <scope>IDENTIFICATION</scope>
    <source>
        <strain evidence="2">ATCC 64411</strain>
    </source>
</reference>
<protein>
    <submittedName>
        <fullName evidence="1 2">Uncharacterized protein</fullName>
    </submittedName>
</protein>
<reference evidence="1" key="1">
    <citation type="submission" date="2010-05" db="EMBL/GenBank/DDBJ databases">
        <title>The Genome Sequence of Magnaporthe poae strain ATCC 64411.</title>
        <authorList>
            <consortium name="The Broad Institute Genome Sequencing Platform"/>
            <consortium name="Broad Institute Genome Sequencing Center for Infectious Disease"/>
            <person name="Ma L.-J."/>
            <person name="Dead R."/>
            <person name="Young S."/>
            <person name="Zeng Q."/>
            <person name="Koehrsen M."/>
            <person name="Alvarado L."/>
            <person name="Berlin A."/>
            <person name="Chapman S.B."/>
            <person name="Chen Z."/>
            <person name="Freedman E."/>
            <person name="Gellesch M."/>
            <person name="Goldberg J."/>
            <person name="Griggs A."/>
            <person name="Gujja S."/>
            <person name="Heilman E.R."/>
            <person name="Heiman D."/>
            <person name="Hepburn T."/>
            <person name="Howarth C."/>
            <person name="Jen D."/>
            <person name="Larson L."/>
            <person name="Mehta T."/>
            <person name="Neiman D."/>
            <person name="Pearson M."/>
            <person name="Roberts A."/>
            <person name="Saif S."/>
            <person name="Shea T."/>
            <person name="Shenoy N."/>
            <person name="Sisk P."/>
            <person name="Stolte C."/>
            <person name="Sykes S."/>
            <person name="Walk T."/>
            <person name="White J."/>
            <person name="Yandava C."/>
            <person name="Haas B."/>
            <person name="Nusbaum C."/>
            <person name="Birren B."/>
        </authorList>
    </citation>
    <scope>NUCLEOTIDE SEQUENCE</scope>
    <source>
        <strain evidence="1">ATCC 64411</strain>
    </source>
</reference>
<keyword evidence="3" id="KW-1185">Reference proteome</keyword>
<reference evidence="1" key="3">
    <citation type="submission" date="2011-03" db="EMBL/GenBank/DDBJ databases">
        <title>Annotation of Magnaporthe poae ATCC 64411.</title>
        <authorList>
            <person name="Ma L.-J."/>
            <person name="Dead R."/>
            <person name="Young S.K."/>
            <person name="Zeng Q."/>
            <person name="Gargeya S."/>
            <person name="Fitzgerald M."/>
            <person name="Haas B."/>
            <person name="Abouelleil A."/>
            <person name="Alvarado L."/>
            <person name="Arachchi H.M."/>
            <person name="Berlin A."/>
            <person name="Brown A."/>
            <person name="Chapman S.B."/>
            <person name="Chen Z."/>
            <person name="Dunbar C."/>
            <person name="Freedman E."/>
            <person name="Gearin G."/>
            <person name="Gellesch M."/>
            <person name="Goldberg J."/>
            <person name="Griggs A."/>
            <person name="Gujja S."/>
            <person name="Heiman D."/>
            <person name="Howarth C."/>
            <person name="Larson L."/>
            <person name="Lui A."/>
            <person name="MacDonald P.J.P."/>
            <person name="Mehta T."/>
            <person name="Montmayeur A."/>
            <person name="Murphy C."/>
            <person name="Neiman D."/>
            <person name="Pearson M."/>
            <person name="Priest M."/>
            <person name="Roberts A."/>
            <person name="Saif S."/>
            <person name="Shea T."/>
            <person name="Shenoy N."/>
            <person name="Sisk P."/>
            <person name="Stolte C."/>
            <person name="Sykes S."/>
            <person name="Yandava C."/>
            <person name="Wortman J."/>
            <person name="Nusbaum C."/>
            <person name="Birren B."/>
        </authorList>
    </citation>
    <scope>NUCLEOTIDE SEQUENCE</scope>
    <source>
        <strain evidence="1">ATCC 64411</strain>
    </source>
</reference>
<organism evidence="2 3">
    <name type="scientific">Magnaporthiopsis poae (strain ATCC 64411 / 73-15)</name>
    <name type="common">Kentucky bluegrass fungus</name>
    <name type="synonym">Magnaporthe poae</name>
    <dbReference type="NCBI Taxonomy" id="644358"/>
    <lineage>
        <taxon>Eukaryota</taxon>
        <taxon>Fungi</taxon>
        <taxon>Dikarya</taxon>
        <taxon>Ascomycota</taxon>
        <taxon>Pezizomycotina</taxon>
        <taxon>Sordariomycetes</taxon>
        <taxon>Sordariomycetidae</taxon>
        <taxon>Magnaporthales</taxon>
        <taxon>Magnaporthaceae</taxon>
        <taxon>Magnaporthiopsis</taxon>
    </lineage>
</organism>
<reference evidence="3" key="2">
    <citation type="submission" date="2010-05" db="EMBL/GenBank/DDBJ databases">
        <title>The genome sequence of Magnaporthe poae strain ATCC 64411.</title>
        <authorList>
            <person name="Ma L.-J."/>
            <person name="Dead R."/>
            <person name="Young S."/>
            <person name="Zeng Q."/>
            <person name="Koehrsen M."/>
            <person name="Alvarado L."/>
            <person name="Berlin A."/>
            <person name="Chapman S.B."/>
            <person name="Chen Z."/>
            <person name="Freedman E."/>
            <person name="Gellesch M."/>
            <person name="Goldberg J."/>
            <person name="Griggs A."/>
            <person name="Gujja S."/>
            <person name="Heilman E.R."/>
            <person name="Heiman D."/>
            <person name="Hepburn T."/>
            <person name="Howarth C."/>
            <person name="Jen D."/>
            <person name="Larson L."/>
            <person name="Mehta T."/>
            <person name="Neiman D."/>
            <person name="Pearson M."/>
            <person name="Roberts A."/>
            <person name="Saif S."/>
            <person name="Shea T."/>
            <person name="Shenoy N."/>
            <person name="Sisk P."/>
            <person name="Stolte C."/>
            <person name="Sykes S."/>
            <person name="Walk T."/>
            <person name="White J."/>
            <person name="Yandava C."/>
            <person name="Haas B."/>
            <person name="Nusbaum C."/>
            <person name="Birren B."/>
        </authorList>
    </citation>
    <scope>NUCLEOTIDE SEQUENCE [LARGE SCALE GENOMIC DNA]</scope>
    <source>
        <strain evidence="3">ATCC 64411 / 73-15</strain>
    </source>
</reference>
<evidence type="ECO:0000313" key="2">
    <source>
        <dbReference type="EnsemblFungi" id="MAPG_11958T0"/>
    </source>
</evidence>